<gene>
    <name evidence="1" type="ordered locus">MTR_1g041420</name>
</gene>
<dbReference type="Gene3D" id="3.10.20.90">
    <property type="entry name" value="Phosphatidylinositol 3-kinase Catalytic Subunit, Chain A, domain 1"/>
    <property type="match status" value="1"/>
</dbReference>
<reference evidence="1 3" key="2">
    <citation type="journal article" date="2014" name="BMC Genomics">
        <title>An improved genome release (version Mt4.0) for the model legume Medicago truncatula.</title>
        <authorList>
            <person name="Tang H."/>
            <person name="Krishnakumar V."/>
            <person name="Bidwell S."/>
            <person name="Rosen B."/>
            <person name="Chan A."/>
            <person name="Zhou S."/>
            <person name="Gentzbittel L."/>
            <person name="Childs K.L."/>
            <person name="Yandell M."/>
            <person name="Gundlach H."/>
            <person name="Mayer K.F."/>
            <person name="Schwartz D.C."/>
            <person name="Town C.D."/>
        </authorList>
    </citation>
    <scope>GENOME REANNOTATION</scope>
    <source>
        <strain evidence="1">A17</strain>
        <strain evidence="2 3">cv. Jemalong A17</strain>
    </source>
</reference>
<evidence type="ECO:0000313" key="2">
    <source>
        <dbReference type="EnsemblPlants" id="KEH41066"/>
    </source>
</evidence>
<dbReference type="Proteomes" id="UP000002051">
    <property type="component" value="Unassembled WGS sequence"/>
</dbReference>
<evidence type="ECO:0000313" key="1">
    <source>
        <dbReference type="EMBL" id="KEH41066.1"/>
    </source>
</evidence>
<reference evidence="1 3" key="1">
    <citation type="journal article" date="2011" name="Nature">
        <title>The Medicago genome provides insight into the evolution of rhizobial symbioses.</title>
        <authorList>
            <person name="Young N.D."/>
            <person name="Debelle F."/>
            <person name="Oldroyd G.E."/>
            <person name="Geurts R."/>
            <person name="Cannon S.B."/>
            <person name="Udvardi M.K."/>
            <person name="Benedito V.A."/>
            <person name="Mayer K.F."/>
            <person name="Gouzy J."/>
            <person name="Schoof H."/>
            <person name="Van de Peer Y."/>
            <person name="Proost S."/>
            <person name="Cook D.R."/>
            <person name="Meyers B.C."/>
            <person name="Spannagl M."/>
            <person name="Cheung F."/>
            <person name="De Mita S."/>
            <person name="Krishnakumar V."/>
            <person name="Gundlach H."/>
            <person name="Zhou S."/>
            <person name="Mudge J."/>
            <person name="Bharti A.K."/>
            <person name="Murray J.D."/>
            <person name="Naoumkina M.A."/>
            <person name="Rosen B."/>
            <person name="Silverstein K.A."/>
            <person name="Tang H."/>
            <person name="Rombauts S."/>
            <person name="Zhao P.X."/>
            <person name="Zhou P."/>
            <person name="Barbe V."/>
            <person name="Bardou P."/>
            <person name="Bechner M."/>
            <person name="Bellec A."/>
            <person name="Berger A."/>
            <person name="Berges H."/>
            <person name="Bidwell S."/>
            <person name="Bisseling T."/>
            <person name="Choisne N."/>
            <person name="Couloux A."/>
            <person name="Denny R."/>
            <person name="Deshpande S."/>
            <person name="Dai X."/>
            <person name="Doyle J.J."/>
            <person name="Dudez A.M."/>
            <person name="Farmer A.D."/>
            <person name="Fouteau S."/>
            <person name="Franken C."/>
            <person name="Gibelin C."/>
            <person name="Gish J."/>
            <person name="Goldstein S."/>
            <person name="Gonzalez A.J."/>
            <person name="Green P.J."/>
            <person name="Hallab A."/>
            <person name="Hartog M."/>
            <person name="Hua A."/>
            <person name="Humphray S.J."/>
            <person name="Jeong D.H."/>
            <person name="Jing Y."/>
            <person name="Jocker A."/>
            <person name="Kenton S.M."/>
            <person name="Kim D.J."/>
            <person name="Klee K."/>
            <person name="Lai H."/>
            <person name="Lang C."/>
            <person name="Lin S."/>
            <person name="Macmil S.L."/>
            <person name="Magdelenat G."/>
            <person name="Matthews L."/>
            <person name="McCorrison J."/>
            <person name="Monaghan E.L."/>
            <person name="Mun J.H."/>
            <person name="Najar F.Z."/>
            <person name="Nicholson C."/>
            <person name="Noirot C."/>
            <person name="O'Bleness M."/>
            <person name="Paule C.R."/>
            <person name="Poulain J."/>
            <person name="Prion F."/>
            <person name="Qin B."/>
            <person name="Qu C."/>
            <person name="Retzel E.F."/>
            <person name="Riddle C."/>
            <person name="Sallet E."/>
            <person name="Samain S."/>
            <person name="Samson N."/>
            <person name="Sanders I."/>
            <person name="Saurat O."/>
            <person name="Scarpelli C."/>
            <person name="Schiex T."/>
            <person name="Segurens B."/>
            <person name="Severin A.J."/>
            <person name="Sherrier D.J."/>
            <person name="Shi R."/>
            <person name="Sims S."/>
            <person name="Singer S.R."/>
            <person name="Sinharoy S."/>
            <person name="Sterck L."/>
            <person name="Viollet A."/>
            <person name="Wang B.B."/>
            <person name="Wang K."/>
            <person name="Wang M."/>
            <person name="Wang X."/>
            <person name="Warfsmann J."/>
            <person name="Weissenbach J."/>
            <person name="White D.D."/>
            <person name="White J.D."/>
            <person name="Wiley G.B."/>
            <person name="Wincker P."/>
            <person name="Xing Y."/>
            <person name="Yang L."/>
            <person name="Yao Z."/>
            <person name="Ying F."/>
            <person name="Zhai J."/>
            <person name="Zhou L."/>
            <person name="Zuber A."/>
            <person name="Denarie J."/>
            <person name="Dixon R.A."/>
            <person name="May G.D."/>
            <person name="Schwartz D.C."/>
            <person name="Rogers J."/>
            <person name="Quetier F."/>
            <person name="Town C.D."/>
            <person name="Roe B.A."/>
        </authorList>
    </citation>
    <scope>NUCLEOTIDE SEQUENCE [LARGE SCALE GENOMIC DNA]</scope>
    <source>
        <strain evidence="1">A17</strain>
        <strain evidence="2 3">cv. Jemalong A17</strain>
    </source>
</reference>
<evidence type="ECO:0000313" key="3">
    <source>
        <dbReference type="Proteomes" id="UP000002051"/>
    </source>
</evidence>
<reference evidence="2" key="3">
    <citation type="submission" date="2015-04" db="UniProtKB">
        <authorList>
            <consortium name="EnsemblPlants"/>
        </authorList>
    </citation>
    <scope>IDENTIFICATION</scope>
    <source>
        <strain evidence="2">cv. Jemalong A17</strain>
    </source>
</reference>
<accession>A0A072VHG7</accession>
<sequence>MKYCQQSNLEYETVTFLLERKRINENRQTSRMLKLENGAEIDGMKQQTGGGDAALNNEMVGLKTFGNLISSSIVTLEGFAKSKGIGSSSNIEK</sequence>
<dbReference type="STRING" id="3880.A0A072VHG7"/>
<dbReference type="EnsemblPlants" id="KEH41066">
    <property type="protein sequence ID" value="KEH41066"/>
    <property type="gene ID" value="MTR_1g041420"/>
</dbReference>
<dbReference type="GO" id="GO:0031386">
    <property type="term" value="F:protein tag activity"/>
    <property type="evidence" value="ECO:0000318"/>
    <property type="project" value="GO_Central"/>
</dbReference>
<dbReference type="AlphaFoldDB" id="A0A072VHG7"/>
<protein>
    <submittedName>
        <fullName evidence="1 2">Uncharacterized protein</fullName>
    </submittedName>
</protein>
<keyword evidence="3" id="KW-1185">Reference proteome</keyword>
<name>A0A072VHG7_MEDTR</name>
<organism evidence="1 3">
    <name type="scientific">Medicago truncatula</name>
    <name type="common">Barrel medic</name>
    <name type="synonym">Medicago tribuloides</name>
    <dbReference type="NCBI Taxonomy" id="3880"/>
    <lineage>
        <taxon>Eukaryota</taxon>
        <taxon>Viridiplantae</taxon>
        <taxon>Streptophyta</taxon>
        <taxon>Embryophyta</taxon>
        <taxon>Tracheophyta</taxon>
        <taxon>Spermatophyta</taxon>
        <taxon>Magnoliopsida</taxon>
        <taxon>eudicotyledons</taxon>
        <taxon>Gunneridae</taxon>
        <taxon>Pentapetalae</taxon>
        <taxon>rosids</taxon>
        <taxon>fabids</taxon>
        <taxon>Fabales</taxon>
        <taxon>Fabaceae</taxon>
        <taxon>Papilionoideae</taxon>
        <taxon>50 kb inversion clade</taxon>
        <taxon>NPAAA clade</taxon>
        <taxon>Hologalegina</taxon>
        <taxon>IRL clade</taxon>
        <taxon>Trifolieae</taxon>
        <taxon>Medicago</taxon>
    </lineage>
</organism>
<dbReference type="EMBL" id="CM001217">
    <property type="protein sequence ID" value="KEH41066.1"/>
    <property type="molecule type" value="Genomic_DNA"/>
</dbReference>
<dbReference type="GO" id="GO:0005634">
    <property type="term" value="C:nucleus"/>
    <property type="evidence" value="ECO:0000318"/>
    <property type="project" value="GO_Central"/>
</dbReference>
<dbReference type="GO" id="GO:0016925">
    <property type="term" value="P:protein sumoylation"/>
    <property type="evidence" value="ECO:0000318"/>
    <property type="project" value="GO_Central"/>
</dbReference>
<dbReference type="HOGENOM" id="CLU_2402927_0_0_1"/>
<dbReference type="GO" id="GO:0044389">
    <property type="term" value="F:ubiquitin-like protein ligase binding"/>
    <property type="evidence" value="ECO:0000318"/>
    <property type="project" value="GO_Central"/>
</dbReference>
<proteinExistence type="predicted"/>